<reference evidence="8" key="1">
    <citation type="journal article" date="2010" name="Science">
        <title>The genome of the Western clawed frog Xenopus tropicalis.</title>
        <authorList>
            <person name="Hellsten U."/>
            <person name="Harland R.M."/>
            <person name="Gilchrist M.J."/>
            <person name="Hendrix D."/>
            <person name="Jurka J."/>
            <person name="Kapitonov V."/>
            <person name="Ovcharenko I."/>
            <person name="Putnam N.H."/>
            <person name="Shu S."/>
            <person name="Taher L."/>
            <person name="Blitz I.L."/>
            <person name="Blumberg B."/>
            <person name="Dichmann D.S."/>
            <person name="Dubchak I."/>
            <person name="Amaya E."/>
            <person name="Detter J.C."/>
            <person name="Fletcher R."/>
            <person name="Gerhard D.S."/>
            <person name="Goodstein D."/>
            <person name="Graves T."/>
            <person name="Grigoriev I.V."/>
            <person name="Grimwood J."/>
            <person name="Kawashima T."/>
            <person name="Lindquist E."/>
            <person name="Lucas S.M."/>
            <person name="Mead P.E."/>
            <person name="Mitros T."/>
            <person name="Ogino H."/>
            <person name="Ohta Y."/>
            <person name="Poliakov A.V."/>
            <person name="Pollet N."/>
            <person name="Robert J."/>
            <person name="Salamov A."/>
            <person name="Sater A.K."/>
            <person name="Schmutz J."/>
            <person name="Terry A."/>
            <person name="Vize P.D."/>
            <person name="Warren W.C."/>
            <person name="Wells D."/>
            <person name="Wills A."/>
            <person name="Wilson R.K."/>
            <person name="Zimmerman L.B."/>
            <person name="Zorn A.M."/>
            <person name="Grainger R."/>
            <person name="Grammer T."/>
            <person name="Khokha M.K."/>
            <person name="Richardson P.M."/>
            <person name="Rokhsar D.S."/>
        </authorList>
    </citation>
    <scope>NUCLEOTIDE SEQUENCE [LARGE SCALE GENOMIC DNA]</scope>
    <source>
        <strain evidence="8">Nigerian</strain>
    </source>
</reference>
<accession>A0A803JRV2</accession>
<feature type="transmembrane region" description="Helical" evidence="6">
    <location>
        <begin position="297"/>
        <end position="322"/>
    </location>
</feature>
<feature type="compositionally biased region" description="Basic and acidic residues" evidence="5">
    <location>
        <begin position="337"/>
        <end position="351"/>
    </location>
</feature>
<feature type="region of interest" description="Disordered" evidence="5">
    <location>
        <begin position="332"/>
        <end position="351"/>
    </location>
</feature>
<dbReference type="InterPro" id="IPR036179">
    <property type="entry name" value="Ig-like_dom_sf"/>
</dbReference>
<dbReference type="PANTHER" id="PTHR44427:SF1">
    <property type="entry name" value="CARCINOEMBRYONIC ANTIGEN-RELATED CELL ADHESION MOLECULE 1"/>
    <property type="match status" value="1"/>
</dbReference>
<evidence type="ECO:0000313" key="8">
    <source>
        <dbReference type="Ensembl" id="ENSXETP00000110746"/>
    </source>
</evidence>
<dbReference type="SMART" id="SM00409">
    <property type="entry name" value="IG"/>
    <property type="match status" value="2"/>
</dbReference>
<organism evidence="8">
    <name type="scientific">Xenopus tropicalis</name>
    <name type="common">Western clawed frog</name>
    <name type="synonym">Silurana tropicalis</name>
    <dbReference type="NCBI Taxonomy" id="8364"/>
    <lineage>
        <taxon>Eukaryota</taxon>
        <taxon>Metazoa</taxon>
        <taxon>Chordata</taxon>
        <taxon>Craniata</taxon>
        <taxon>Vertebrata</taxon>
        <taxon>Euteleostomi</taxon>
        <taxon>Amphibia</taxon>
        <taxon>Batrachia</taxon>
        <taxon>Anura</taxon>
        <taxon>Pipoidea</taxon>
        <taxon>Pipidae</taxon>
        <taxon>Xenopodinae</taxon>
        <taxon>Xenopus</taxon>
        <taxon>Silurana</taxon>
    </lineage>
</organism>
<evidence type="ECO:0000256" key="2">
    <source>
        <dbReference type="ARBA" id="ARBA00023180"/>
    </source>
</evidence>
<evidence type="ECO:0000256" key="5">
    <source>
        <dbReference type="SAM" id="MobiDB-lite"/>
    </source>
</evidence>
<evidence type="ECO:0000256" key="1">
    <source>
        <dbReference type="ARBA" id="ARBA00022729"/>
    </source>
</evidence>
<dbReference type="InterPro" id="IPR013106">
    <property type="entry name" value="Ig_V-set"/>
</dbReference>
<dbReference type="SUPFAM" id="SSF48726">
    <property type="entry name" value="Immunoglobulin"/>
    <property type="match status" value="2"/>
</dbReference>
<dbReference type="Ensembl" id="ENSXETT00000116400">
    <property type="protein sequence ID" value="ENSXETP00000110746"/>
    <property type="gene ID" value="ENSXETG00000046684"/>
</dbReference>
<proteinExistence type="inferred from homology"/>
<reference evidence="8" key="2">
    <citation type="submission" date="2021-03" db="UniProtKB">
        <authorList>
            <consortium name="Ensembl"/>
        </authorList>
    </citation>
    <scope>IDENTIFICATION</scope>
</reference>
<evidence type="ECO:0000256" key="6">
    <source>
        <dbReference type="SAM" id="Phobius"/>
    </source>
</evidence>
<keyword evidence="6" id="KW-0812">Transmembrane</keyword>
<name>A0A803JRV2_XENTR</name>
<evidence type="ECO:0000256" key="4">
    <source>
        <dbReference type="ARBA" id="ARBA00038222"/>
    </source>
</evidence>
<comment type="similarity">
    <text evidence="4">Belongs to the immunoglobulin superfamily. CEA family.</text>
</comment>
<feature type="domain" description="Immunoglobulin" evidence="7">
    <location>
        <begin position="40"/>
        <end position="140"/>
    </location>
</feature>
<keyword evidence="3" id="KW-0393">Immunoglobulin domain</keyword>
<dbReference type="InterPro" id="IPR013783">
    <property type="entry name" value="Ig-like_fold"/>
</dbReference>
<dbReference type="InParanoid" id="A0A803JRV2"/>
<dbReference type="InterPro" id="IPR050831">
    <property type="entry name" value="CEA_cell_adhesion"/>
</dbReference>
<sequence length="411" mass="46439">MRQDAEMFHSSFSVLKQWRYLLSVLICTLEVGLSQVSISIIPLRPAVGDTVFLVVDYKREILNINWYRGRGTADRINILTFSPGSEFDPTPGPQYTGREKVLDNGTLKISDLMTNYSGAYTLQLTIPDGHSIDTVELTVEFLICIQMKMTLSELTITINPPKPISGQTVFLQFYYPGEIFIINWYRGSGTAVKRNILTYSPGFDPTPGDQYTWREKIVDNGTLEISNIITNYSGSYTLQISTPNGLQSGTTELTVVSGIGNKDNVPEDTSISTSIAFLSLTTTAKSIQDIGQTYSTLYVLIITTVTVIVIVIGILVFGIIIWKKRKQRSLNEPVYEDEPRTEREMETRRSMGETIQPSEYLDNNMVVYEEVTFTVSSFKNRKIECVSTMYLNVIYKRESSDIFIFVELFSK</sequence>
<feature type="transmembrane region" description="Helical" evidence="6">
    <location>
        <begin position="20"/>
        <end position="43"/>
    </location>
</feature>
<dbReference type="InterPro" id="IPR003599">
    <property type="entry name" value="Ig_sub"/>
</dbReference>
<keyword evidence="2" id="KW-0325">Glycoprotein</keyword>
<keyword evidence="6" id="KW-0472">Membrane</keyword>
<dbReference type="Gene3D" id="2.60.40.10">
    <property type="entry name" value="Immunoglobulins"/>
    <property type="match status" value="2"/>
</dbReference>
<keyword evidence="1" id="KW-0732">Signal</keyword>
<dbReference type="AlphaFoldDB" id="A0A803JRV2"/>
<evidence type="ECO:0000259" key="7">
    <source>
        <dbReference type="SMART" id="SM00409"/>
    </source>
</evidence>
<dbReference type="Pfam" id="PF07686">
    <property type="entry name" value="V-set"/>
    <property type="match status" value="2"/>
</dbReference>
<dbReference type="PANTHER" id="PTHR44427">
    <property type="entry name" value="CARCINOEMBRYONIC ANTIGEN-RELATED CELL ADHESION MOLECULE 19"/>
    <property type="match status" value="1"/>
</dbReference>
<protein>
    <recommendedName>
        <fullName evidence="7">Immunoglobulin domain-containing protein</fullName>
    </recommendedName>
</protein>
<feature type="domain" description="Immunoglobulin" evidence="7">
    <location>
        <begin position="158"/>
        <end position="256"/>
    </location>
</feature>
<keyword evidence="6" id="KW-1133">Transmembrane helix</keyword>
<evidence type="ECO:0000256" key="3">
    <source>
        <dbReference type="ARBA" id="ARBA00023319"/>
    </source>
</evidence>